<dbReference type="PROSITE" id="PS50092">
    <property type="entry name" value="TSP1"/>
    <property type="match status" value="2"/>
</dbReference>
<dbReference type="InterPro" id="IPR013320">
    <property type="entry name" value="ConA-like_dom_sf"/>
</dbReference>
<feature type="signal peptide" evidence="3">
    <location>
        <begin position="1"/>
        <end position="21"/>
    </location>
</feature>
<feature type="domain" description="VWFA" evidence="4">
    <location>
        <begin position="114"/>
        <end position="278"/>
    </location>
</feature>
<dbReference type="SUPFAM" id="SSF53300">
    <property type="entry name" value="vWA-like"/>
    <property type="match status" value="1"/>
</dbReference>
<dbReference type="SMART" id="SM00209">
    <property type="entry name" value="TSP1"/>
    <property type="match status" value="2"/>
</dbReference>
<comment type="similarity">
    <text evidence="2">Belongs to the fibril-associated collagens with interrupted helices (FACIT) family.</text>
</comment>
<name>A0AAD9NDF7_RIDPI</name>
<dbReference type="Pfam" id="PF00092">
    <property type="entry name" value="VWA"/>
    <property type="match status" value="1"/>
</dbReference>
<dbReference type="SMART" id="SM00327">
    <property type="entry name" value="VWA"/>
    <property type="match status" value="1"/>
</dbReference>
<dbReference type="InterPro" id="IPR050525">
    <property type="entry name" value="ECM_Assembly_Org"/>
</dbReference>
<dbReference type="EMBL" id="JAODUO010001330">
    <property type="protein sequence ID" value="KAK2166207.1"/>
    <property type="molecule type" value="Genomic_DNA"/>
</dbReference>
<feature type="chain" id="PRO_5042061911" description="VWFA domain-containing protein" evidence="3">
    <location>
        <begin position="22"/>
        <end position="673"/>
    </location>
</feature>
<evidence type="ECO:0000256" key="3">
    <source>
        <dbReference type="SAM" id="SignalP"/>
    </source>
</evidence>
<gene>
    <name evidence="5" type="ORF">NP493_1332g00043</name>
</gene>
<dbReference type="Pfam" id="PF13385">
    <property type="entry name" value="Laminin_G_3"/>
    <property type="match status" value="1"/>
</dbReference>
<evidence type="ECO:0000256" key="1">
    <source>
        <dbReference type="ARBA" id="ARBA00023278"/>
    </source>
</evidence>
<protein>
    <recommendedName>
        <fullName evidence="4">VWFA domain-containing protein</fullName>
    </recommendedName>
</protein>
<evidence type="ECO:0000256" key="2">
    <source>
        <dbReference type="ARBA" id="ARBA00049648"/>
    </source>
</evidence>
<dbReference type="InterPro" id="IPR002035">
    <property type="entry name" value="VWF_A"/>
</dbReference>
<dbReference type="InterPro" id="IPR036465">
    <property type="entry name" value="vWFA_dom_sf"/>
</dbReference>
<dbReference type="InterPro" id="IPR036383">
    <property type="entry name" value="TSP1_rpt_sf"/>
</dbReference>
<dbReference type="CDD" id="cd00198">
    <property type="entry name" value="vWFA"/>
    <property type="match status" value="1"/>
</dbReference>
<dbReference type="Gene3D" id="3.40.50.410">
    <property type="entry name" value="von Willebrand factor, type A domain"/>
    <property type="match status" value="1"/>
</dbReference>
<dbReference type="PROSITE" id="PS50234">
    <property type="entry name" value="VWFA"/>
    <property type="match status" value="1"/>
</dbReference>
<dbReference type="SUPFAM" id="SSF49899">
    <property type="entry name" value="Concanavalin A-like lectins/glucanases"/>
    <property type="match status" value="1"/>
</dbReference>
<dbReference type="AlphaFoldDB" id="A0AAD9NDF7"/>
<evidence type="ECO:0000259" key="4">
    <source>
        <dbReference type="PROSITE" id="PS50234"/>
    </source>
</evidence>
<accession>A0AAD9NDF7</accession>
<dbReference type="Gene3D" id="2.20.100.10">
    <property type="entry name" value="Thrombospondin type-1 (TSP1) repeat"/>
    <property type="match status" value="2"/>
</dbReference>
<dbReference type="Gene3D" id="2.60.120.200">
    <property type="match status" value="1"/>
</dbReference>
<proteinExistence type="inferred from homology"/>
<dbReference type="Pfam" id="PF00090">
    <property type="entry name" value="TSP_1"/>
    <property type="match status" value="2"/>
</dbReference>
<keyword evidence="3" id="KW-0732">Signal</keyword>
<keyword evidence="6" id="KW-1185">Reference proteome</keyword>
<dbReference type="SUPFAM" id="SSF82895">
    <property type="entry name" value="TSP-1 type 1 repeat"/>
    <property type="match status" value="2"/>
</dbReference>
<dbReference type="PRINTS" id="PR00453">
    <property type="entry name" value="VWFADOMAIN"/>
</dbReference>
<dbReference type="Proteomes" id="UP001209878">
    <property type="component" value="Unassembled WGS sequence"/>
</dbReference>
<reference evidence="5" key="1">
    <citation type="journal article" date="2023" name="Mol. Biol. Evol.">
        <title>Third-Generation Sequencing Reveals the Adaptive Role of the Epigenome in Three Deep-Sea Polychaetes.</title>
        <authorList>
            <person name="Perez M."/>
            <person name="Aroh O."/>
            <person name="Sun Y."/>
            <person name="Lan Y."/>
            <person name="Juniper S.K."/>
            <person name="Young C.R."/>
            <person name="Angers B."/>
            <person name="Qian P.Y."/>
        </authorList>
    </citation>
    <scope>NUCLEOTIDE SEQUENCE</scope>
    <source>
        <strain evidence="5">R07B-5</strain>
    </source>
</reference>
<dbReference type="InterPro" id="IPR000884">
    <property type="entry name" value="TSP1_rpt"/>
</dbReference>
<comment type="caution">
    <text evidence="5">The sequence shown here is derived from an EMBL/GenBank/DDBJ whole genome shotgun (WGS) entry which is preliminary data.</text>
</comment>
<evidence type="ECO:0000313" key="5">
    <source>
        <dbReference type="EMBL" id="KAK2166207.1"/>
    </source>
</evidence>
<sequence>MSLLFKAALLLLAAVIERSAACEMFELGDCSADCGVGYTSGEYMCTENGTQFVCGMVNMTCNTEPCDGGPGPWSECSASCGGGSKTRSVGNDTQTLPCNTQSCESPECPDAAADVVFVVDRSSSITNFGFEAAKQIVSDAVSGLPAGVRVSMVAFSTHANVVFELTDSPSSAAILAPRFTGGSGVLAYAVRAAGAALSSSEISVPKIVVFLTDGEQMVLEACAYDMATMLRDGGVQLLSVVIGSAAPSSLYPVTSPEFNKNQFLSTDVLAARKISAAIRGALADCEASDDDMSQLDDSGLKGGLMMSAGVASGRCGEWSEWSKCDKPCGQRGMHEKSMTCTDEKGEQIKKYIFLKCMIPCPVVRRIPRVDEAFCSLVDWNHGMVWIAHPGNCHLYFVCERVYRNKFRMHGIDCGELFWNQYTLLCEHQSPIPNVVKCKEVRNHPQRPPKIIPATNCKKDDMLLEFDFEGDFKDSCSGKKVKLVQAGVEDVELTTERGNTAACFNGNSFMEIPFLRKWFAHRQVTEFTVALWYKRCSLDTRHEEGLIHNGGCLSTNTGFQVTTGYGGVFAGVTTSDPFPPGLKQLFAVTAPNSNWLDRAGWQQAVMVFDGENVKLYVQGYERERAPSEGYLLNGWSDAFLGKLCEGKFFCGCIDNLRIWNRVLSPGEVLNLQRH</sequence>
<organism evidence="5 6">
    <name type="scientific">Ridgeia piscesae</name>
    <name type="common">Tubeworm</name>
    <dbReference type="NCBI Taxonomy" id="27915"/>
    <lineage>
        <taxon>Eukaryota</taxon>
        <taxon>Metazoa</taxon>
        <taxon>Spiralia</taxon>
        <taxon>Lophotrochozoa</taxon>
        <taxon>Annelida</taxon>
        <taxon>Polychaeta</taxon>
        <taxon>Sedentaria</taxon>
        <taxon>Canalipalpata</taxon>
        <taxon>Sabellida</taxon>
        <taxon>Siboglinidae</taxon>
        <taxon>Ridgeia</taxon>
    </lineage>
</organism>
<evidence type="ECO:0000313" key="6">
    <source>
        <dbReference type="Proteomes" id="UP001209878"/>
    </source>
</evidence>
<dbReference type="PANTHER" id="PTHR24020">
    <property type="entry name" value="COLLAGEN ALPHA"/>
    <property type="match status" value="1"/>
</dbReference>
<keyword evidence="1" id="KW-0379">Hydroxylation</keyword>